<feature type="transmembrane region" description="Helical" evidence="1">
    <location>
        <begin position="164"/>
        <end position="183"/>
    </location>
</feature>
<gene>
    <name evidence="3" type="ORF">CR203_23750</name>
</gene>
<proteinExistence type="predicted"/>
<keyword evidence="1" id="KW-1133">Transmembrane helix</keyword>
<dbReference type="OrthoDB" id="4822551at2"/>
<organism evidence="3 4">
    <name type="scientific">Salipaludibacillus neizhouensis</name>
    <dbReference type="NCBI Taxonomy" id="885475"/>
    <lineage>
        <taxon>Bacteria</taxon>
        <taxon>Bacillati</taxon>
        <taxon>Bacillota</taxon>
        <taxon>Bacilli</taxon>
        <taxon>Bacillales</taxon>
        <taxon>Bacillaceae</taxon>
    </lineage>
</organism>
<dbReference type="InterPro" id="IPR053150">
    <property type="entry name" value="Teicoplanin_resist-assoc"/>
</dbReference>
<dbReference type="RefSeq" id="WP_110938862.1">
    <property type="nucleotide sequence ID" value="NZ_PDOE01000029.1"/>
</dbReference>
<keyword evidence="4" id="KW-1185">Reference proteome</keyword>
<evidence type="ECO:0000313" key="4">
    <source>
        <dbReference type="Proteomes" id="UP000281498"/>
    </source>
</evidence>
<feature type="transmembrane region" description="Helical" evidence="1">
    <location>
        <begin position="73"/>
        <end position="94"/>
    </location>
</feature>
<comment type="caution">
    <text evidence="3">The sequence shown here is derived from an EMBL/GenBank/DDBJ whole genome shotgun (WGS) entry which is preliminary data.</text>
</comment>
<feature type="domain" description="VanZ-like" evidence="2">
    <location>
        <begin position="14"/>
        <end position="148"/>
    </location>
</feature>
<dbReference type="AlphaFoldDB" id="A0A3A9JVG3"/>
<name>A0A3A9JVG3_9BACI</name>
<reference evidence="3 4" key="1">
    <citation type="submission" date="2017-10" db="EMBL/GenBank/DDBJ databases">
        <title>Bacillus sp. nov., a halophilic bacterium isolated from a Keqin Lake.</title>
        <authorList>
            <person name="Wang H."/>
        </authorList>
    </citation>
    <scope>NUCLEOTIDE SEQUENCE [LARGE SCALE GENOMIC DNA]</scope>
    <source>
        <strain evidence="3 4">KCTC 13187</strain>
    </source>
</reference>
<evidence type="ECO:0000256" key="1">
    <source>
        <dbReference type="SAM" id="Phobius"/>
    </source>
</evidence>
<dbReference type="InterPro" id="IPR006976">
    <property type="entry name" value="VanZ-like"/>
</dbReference>
<dbReference type="PANTHER" id="PTHR36834">
    <property type="entry name" value="MEMBRANE PROTEIN-RELATED"/>
    <property type="match status" value="1"/>
</dbReference>
<sequence length="184" mass="21506">MKVIFKVIVTILICVYLLILSRYILFKYMTSTDIINHFTFNFEIYGPFLENHNFIPLKTIVYYLFFDWEHIGLGIRLSNLIGNILGFIPFGFLFPLLSHRFQKLKVVVIATFSLSLTFELLQLIFHFGSFDFDDLILNTTGGILGYLPLKYLNMLFKNKKKSNVLIFKLILSILLILLIGILYM</sequence>
<evidence type="ECO:0000313" key="3">
    <source>
        <dbReference type="EMBL" id="RKL64914.1"/>
    </source>
</evidence>
<accession>A0A3A9JVG3</accession>
<feature type="transmembrane region" description="Helical" evidence="1">
    <location>
        <begin position="106"/>
        <end position="129"/>
    </location>
</feature>
<keyword evidence="1" id="KW-0472">Membrane</keyword>
<dbReference type="EMBL" id="PDOE01000029">
    <property type="protein sequence ID" value="RKL64914.1"/>
    <property type="molecule type" value="Genomic_DNA"/>
</dbReference>
<feature type="transmembrane region" description="Helical" evidence="1">
    <location>
        <begin position="7"/>
        <end position="25"/>
    </location>
</feature>
<dbReference type="Pfam" id="PF04892">
    <property type="entry name" value="VanZ"/>
    <property type="match status" value="1"/>
</dbReference>
<dbReference type="Proteomes" id="UP000281498">
    <property type="component" value="Unassembled WGS sequence"/>
</dbReference>
<keyword evidence="1" id="KW-0812">Transmembrane</keyword>
<evidence type="ECO:0000259" key="2">
    <source>
        <dbReference type="Pfam" id="PF04892"/>
    </source>
</evidence>
<protein>
    <submittedName>
        <fullName evidence="3">VanZ family protein</fullName>
    </submittedName>
</protein>
<feature type="transmembrane region" description="Helical" evidence="1">
    <location>
        <begin position="135"/>
        <end position="152"/>
    </location>
</feature>
<dbReference type="PANTHER" id="PTHR36834:SF1">
    <property type="entry name" value="INTEGRAL MEMBRANE PROTEIN"/>
    <property type="match status" value="1"/>
</dbReference>